<evidence type="ECO:0000313" key="2">
    <source>
        <dbReference type="EMBL" id="CCH56405.1"/>
    </source>
</evidence>
<dbReference type="EMBL" id="CAIT01000009">
    <property type="protein sequence ID" value="CCH56405.1"/>
    <property type="molecule type" value="Genomic_DNA"/>
</dbReference>
<keyword evidence="3" id="KW-1185">Reference proteome</keyword>
<feature type="compositionally biased region" description="Basic residues" evidence="1">
    <location>
        <begin position="17"/>
        <end position="30"/>
    </location>
</feature>
<gene>
    <name evidence="2" type="ORF">BN8_05739</name>
</gene>
<accession>I2GR77</accession>
<dbReference type="AlphaFoldDB" id="I2GR77"/>
<feature type="compositionally biased region" description="Polar residues" evidence="1">
    <location>
        <begin position="1"/>
        <end position="13"/>
    </location>
</feature>
<evidence type="ECO:0000256" key="1">
    <source>
        <dbReference type="SAM" id="MobiDB-lite"/>
    </source>
</evidence>
<comment type="caution">
    <text evidence="2">The sequence shown here is derived from an EMBL/GenBank/DDBJ whole genome shotgun (WGS) entry which is preliminary data.</text>
</comment>
<organism evidence="2 3">
    <name type="scientific">Fibrisoma limi BUZ 3</name>
    <dbReference type="NCBI Taxonomy" id="1185876"/>
    <lineage>
        <taxon>Bacteria</taxon>
        <taxon>Pseudomonadati</taxon>
        <taxon>Bacteroidota</taxon>
        <taxon>Cytophagia</taxon>
        <taxon>Cytophagales</taxon>
        <taxon>Spirosomataceae</taxon>
        <taxon>Fibrisoma</taxon>
    </lineage>
</organism>
<sequence>MSGQSNAKKSYLQNRFLKMKSYKKAMHQPE</sequence>
<proteinExistence type="predicted"/>
<reference evidence="2 3" key="1">
    <citation type="journal article" date="2012" name="J. Bacteriol.">
        <title>Genome Sequence of the Filamentous Bacterium Fibrisoma limi BUZ 3T.</title>
        <authorList>
            <person name="Filippini M."/>
            <person name="Qi W."/>
            <person name="Jaenicke S."/>
            <person name="Goesmann A."/>
            <person name="Smits T.H."/>
            <person name="Bagheri H.C."/>
        </authorList>
    </citation>
    <scope>NUCLEOTIDE SEQUENCE [LARGE SCALE GENOMIC DNA]</scope>
    <source>
        <strain evidence="3">BUZ 3T</strain>
    </source>
</reference>
<feature type="region of interest" description="Disordered" evidence="1">
    <location>
        <begin position="1"/>
        <end position="30"/>
    </location>
</feature>
<protein>
    <submittedName>
        <fullName evidence="2">Uncharacterized protein</fullName>
    </submittedName>
</protein>
<name>I2GR77_9BACT</name>
<evidence type="ECO:0000313" key="3">
    <source>
        <dbReference type="Proteomes" id="UP000009309"/>
    </source>
</evidence>
<dbReference type="STRING" id="1185876.BN8_05739"/>
<dbReference type="Proteomes" id="UP000009309">
    <property type="component" value="Unassembled WGS sequence"/>
</dbReference>